<dbReference type="PANTHER" id="PTHR23407">
    <property type="entry name" value="ATPASE INHIBITOR/5-FORMYLTETRAHYDROFOLATE CYCLO-LIGASE"/>
    <property type="match status" value="1"/>
</dbReference>
<keyword evidence="7" id="KW-1185">Reference proteome</keyword>
<sequence length="213" mass="24032">MRRSRLSSPPCFLDELESQAEDQPDDLPRWRRTQRDRLIADRLGLGVAIRSLYARQMAERLNRFLPDLTNCTVSGYWPCKGEPDLRPWLSSLGIRGARGALPVIVEKNTALRFRLWRASDPLEKGIWNIPHPASGAEVDPDIVIVPLVGFDCAGYRLGYGGGYFDRTLAVAPNRPRIIGVGYAQSRLETIHPQPHDVPMDVIVTESEALEYER</sequence>
<dbReference type="RefSeq" id="WP_069625031.1">
    <property type="nucleotide sequence ID" value="NZ_LPWD01000452.1"/>
</dbReference>
<evidence type="ECO:0000256" key="3">
    <source>
        <dbReference type="ARBA" id="ARBA00022840"/>
    </source>
</evidence>
<proteinExistence type="inferred from homology"/>
<dbReference type="EMBL" id="LPWD01000452">
    <property type="protein sequence ID" value="ODR97452.1"/>
    <property type="molecule type" value="Genomic_DNA"/>
</dbReference>
<dbReference type="GO" id="GO:0030272">
    <property type="term" value="F:5-formyltetrahydrofolate cyclo-ligase activity"/>
    <property type="evidence" value="ECO:0007669"/>
    <property type="project" value="UniProtKB-EC"/>
</dbReference>
<comment type="cofactor">
    <cofactor evidence="5">
        <name>Mg(2+)</name>
        <dbReference type="ChEBI" id="CHEBI:18420"/>
    </cofactor>
</comment>
<comment type="catalytic activity">
    <reaction evidence="5">
        <text>(6S)-5-formyl-5,6,7,8-tetrahydrofolate + ATP = (6R)-5,10-methenyltetrahydrofolate + ADP + phosphate</text>
        <dbReference type="Rhea" id="RHEA:10488"/>
        <dbReference type="ChEBI" id="CHEBI:30616"/>
        <dbReference type="ChEBI" id="CHEBI:43474"/>
        <dbReference type="ChEBI" id="CHEBI:57455"/>
        <dbReference type="ChEBI" id="CHEBI:57457"/>
        <dbReference type="ChEBI" id="CHEBI:456216"/>
        <dbReference type="EC" id="6.3.3.2"/>
    </reaction>
</comment>
<evidence type="ECO:0000313" key="6">
    <source>
        <dbReference type="EMBL" id="ODR97452.1"/>
    </source>
</evidence>
<dbReference type="InterPro" id="IPR037171">
    <property type="entry name" value="NagB/RpiA_transferase-like"/>
</dbReference>
<dbReference type="AlphaFoldDB" id="A0A1E3VVA1"/>
<dbReference type="SUPFAM" id="SSF100950">
    <property type="entry name" value="NagB/RpiA/CoA transferase-like"/>
    <property type="match status" value="1"/>
</dbReference>
<dbReference type="InterPro" id="IPR024185">
    <property type="entry name" value="FTHF_cligase-like_sf"/>
</dbReference>
<dbReference type="GO" id="GO:0046872">
    <property type="term" value="F:metal ion binding"/>
    <property type="evidence" value="ECO:0007669"/>
    <property type="project" value="UniProtKB-KW"/>
</dbReference>
<reference evidence="6 7" key="1">
    <citation type="journal article" date="2016" name="Environ. Microbiol.">
        <title>New Methyloceanibacter diversity from North Sea sediments includes methanotroph containing solely the soluble methane monooxygenase.</title>
        <authorList>
            <person name="Vekeman B."/>
            <person name="Kerckhof F.M."/>
            <person name="Cremers G."/>
            <person name="de Vos P."/>
            <person name="Vandamme P."/>
            <person name="Boon N."/>
            <person name="Op den Camp H.J."/>
            <person name="Heylen K."/>
        </authorList>
    </citation>
    <scope>NUCLEOTIDE SEQUENCE [LARGE SCALE GENOMIC DNA]</scope>
    <source>
        <strain evidence="6 7">R-67177</strain>
    </source>
</reference>
<dbReference type="Pfam" id="PF01812">
    <property type="entry name" value="5-FTHF_cyc-lig"/>
    <property type="match status" value="1"/>
</dbReference>
<comment type="similarity">
    <text evidence="1 5">Belongs to the 5-formyltetrahydrofolate cyclo-ligase family.</text>
</comment>
<keyword evidence="5" id="KW-0460">Magnesium</keyword>
<comment type="caution">
    <text evidence="6">The sequence shown here is derived from an EMBL/GenBank/DDBJ whole genome shotgun (WGS) entry which is preliminary data.</text>
</comment>
<feature type="binding site" evidence="4">
    <location>
        <position position="82"/>
    </location>
    <ligand>
        <name>substrate</name>
    </ligand>
</feature>
<evidence type="ECO:0000256" key="1">
    <source>
        <dbReference type="ARBA" id="ARBA00010638"/>
    </source>
</evidence>
<evidence type="ECO:0000256" key="5">
    <source>
        <dbReference type="RuleBase" id="RU361279"/>
    </source>
</evidence>
<dbReference type="PIRSF" id="PIRSF006806">
    <property type="entry name" value="FTHF_cligase"/>
    <property type="match status" value="1"/>
</dbReference>
<dbReference type="GO" id="GO:0035999">
    <property type="term" value="P:tetrahydrofolate interconversion"/>
    <property type="evidence" value="ECO:0007669"/>
    <property type="project" value="TreeGrafter"/>
</dbReference>
<protein>
    <recommendedName>
        <fullName evidence="5">5-formyltetrahydrofolate cyclo-ligase</fullName>
        <ecNumber evidence="5">6.3.3.2</ecNumber>
    </recommendedName>
</protein>
<organism evidence="6 7">
    <name type="scientific">Methyloceanibacter marginalis</name>
    <dbReference type="NCBI Taxonomy" id="1774971"/>
    <lineage>
        <taxon>Bacteria</taxon>
        <taxon>Pseudomonadati</taxon>
        <taxon>Pseudomonadota</taxon>
        <taxon>Alphaproteobacteria</taxon>
        <taxon>Hyphomicrobiales</taxon>
        <taxon>Hyphomicrobiaceae</taxon>
        <taxon>Methyloceanibacter</taxon>
    </lineage>
</organism>
<dbReference type="OrthoDB" id="9801938at2"/>
<dbReference type="PANTHER" id="PTHR23407:SF1">
    <property type="entry name" value="5-FORMYLTETRAHYDROFOLATE CYCLO-LIGASE"/>
    <property type="match status" value="1"/>
</dbReference>
<name>A0A1E3VVA1_9HYPH</name>
<dbReference type="Proteomes" id="UP000095042">
    <property type="component" value="Unassembled WGS sequence"/>
</dbReference>
<dbReference type="GO" id="GO:0009396">
    <property type="term" value="P:folic acid-containing compound biosynthetic process"/>
    <property type="evidence" value="ECO:0007669"/>
    <property type="project" value="TreeGrafter"/>
</dbReference>
<keyword evidence="2 5" id="KW-0547">Nucleotide-binding</keyword>
<dbReference type="GO" id="GO:0005524">
    <property type="term" value="F:ATP binding"/>
    <property type="evidence" value="ECO:0007669"/>
    <property type="project" value="UniProtKB-KW"/>
</dbReference>
<accession>A0A1E3VVA1</accession>
<evidence type="ECO:0000256" key="4">
    <source>
        <dbReference type="PIRSR" id="PIRSR006806-1"/>
    </source>
</evidence>
<evidence type="ECO:0000256" key="2">
    <source>
        <dbReference type="ARBA" id="ARBA00022741"/>
    </source>
</evidence>
<gene>
    <name evidence="6" type="ORF">AUC71_04130</name>
</gene>
<dbReference type="Gene3D" id="3.40.50.10420">
    <property type="entry name" value="NagB/RpiA/CoA transferase-like"/>
    <property type="match status" value="1"/>
</dbReference>
<keyword evidence="5" id="KW-0479">Metal-binding</keyword>
<evidence type="ECO:0000313" key="7">
    <source>
        <dbReference type="Proteomes" id="UP000095042"/>
    </source>
</evidence>
<keyword evidence="3 5" id="KW-0067">ATP-binding</keyword>
<dbReference type="NCBIfam" id="TIGR02727">
    <property type="entry name" value="MTHFS_bact"/>
    <property type="match status" value="1"/>
</dbReference>
<dbReference type="EC" id="6.3.3.2" evidence="5"/>
<dbReference type="InterPro" id="IPR002698">
    <property type="entry name" value="FTHF_cligase"/>
</dbReference>